<comment type="caution">
    <text evidence="4">The sequence shown here is derived from an EMBL/GenBank/DDBJ whole genome shotgun (WGS) entry which is preliminary data.</text>
</comment>
<dbReference type="Proteomes" id="UP001589610">
    <property type="component" value="Unassembled WGS sequence"/>
</dbReference>
<dbReference type="RefSeq" id="WP_344748477.1">
    <property type="nucleotide sequence ID" value="NZ_BAAAWW010000160.1"/>
</dbReference>
<keyword evidence="5" id="KW-1185">Reference proteome</keyword>
<evidence type="ECO:0000313" key="4">
    <source>
        <dbReference type="EMBL" id="MFB9681822.1"/>
    </source>
</evidence>
<dbReference type="Pfam" id="PF13649">
    <property type="entry name" value="Methyltransf_25"/>
    <property type="match status" value="1"/>
</dbReference>
<dbReference type="Gene3D" id="3.40.50.150">
    <property type="entry name" value="Vaccinia Virus protein VP39"/>
    <property type="match status" value="1"/>
</dbReference>
<dbReference type="PANTHER" id="PTHR43861">
    <property type="entry name" value="TRANS-ACONITATE 2-METHYLTRANSFERASE-RELATED"/>
    <property type="match status" value="1"/>
</dbReference>
<reference evidence="4 5" key="1">
    <citation type="submission" date="2024-09" db="EMBL/GenBank/DDBJ databases">
        <authorList>
            <person name="Sun Q."/>
            <person name="Mori K."/>
        </authorList>
    </citation>
    <scope>NUCLEOTIDE SEQUENCE [LARGE SCALE GENOMIC DNA]</scope>
    <source>
        <strain evidence="4 5">JCM 3028</strain>
    </source>
</reference>
<dbReference type="PANTHER" id="PTHR43861:SF1">
    <property type="entry name" value="TRANS-ACONITATE 2-METHYLTRANSFERASE"/>
    <property type="match status" value="1"/>
</dbReference>
<accession>A0ABV5TRT1</accession>
<dbReference type="GO" id="GO:0032259">
    <property type="term" value="P:methylation"/>
    <property type="evidence" value="ECO:0007669"/>
    <property type="project" value="UniProtKB-KW"/>
</dbReference>
<keyword evidence="2 4" id="KW-0808">Transferase</keyword>
<evidence type="ECO:0000256" key="2">
    <source>
        <dbReference type="ARBA" id="ARBA00022679"/>
    </source>
</evidence>
<sequence length="287" mass="29742">MSDVGTLRARNVAFWTQAAPGWVRHAQRQDEYGEPLGAVAMDRLTLRPGESVLDVGCGCGGTTAEVALAVGPAGTAVGVDLAESMVSAAAARFPADRHPGLNFVTADIETVAHIPGAPFDAAFSRMTLMLLADPVAGCTTIRRALRPGGRLAATVFRDGGANPWLTLAVLGTAPHVGSLPPLPVGDEPGPFAFAEPARATRILAAAGFTEIDFAPHDVVMSTPDEPGPVAEWLIEIGPAGAAYRAASAEKQAAARAATAKLLERFREQPGGYRIPAGIWLVTALRAP</sequence>
<dbReference type="InterPro" id="IPR029063">
    <property type="entry name" value="SAM-dependent_MTases_sf"/>
</dbReference>
<protein>
    <submittedName>
        <fullName evidence="4">Class I SAM-dependent methyltransferase</fullName>
        <ecNumber evidence="4">2.1.1.-</ecNumber>
    </submittedName>
</protein>
<dbReference type="EC" id="2.1.1.-" evidence="4"/>
<dbReference type="InterPro" id="IPR041698">
    <property type="entry name" value="Methyltransf_25"/>
</dbReference>
<dbReference type="CDD" id="cd02440">
    <property type="entry name" value="AdoMet_MTases"/>
    <property type="match status" value="1"/>
</dbReference>
<evidence type="ECO:0000256" key="1">
    <source>
        <dbReference type="ARBA" id="ARBA00022603"/>
    </source>
</evidence>
<dbReference type="GO" id="GO:0008168">
    <property type="term" value="F:methyltransferase activity"/>
    <property type="evidence" value="ECO:0007669"/>
    <property type="project" value="UniProtKB-KW"/>
</dbReference>
<gene>
    <name evidence="4" type="ORF">ACFFRH_40660</name>
</gene>
<organism evidence="4 5">
    <name type="scientific">Streptosporangium vulgare</name>
    <dbReference type="NCBI Taxonomy" id="46190"/>
    <lineage>
        <taxon>Bacteria</taxon>
        <taxon>Bacillati</taxon>
        <taxon>Actinomycetota</taxon>
        <taxon>Actinomycetes</taxon>
        <taxon>Streptosporangiales</taxon>
        <taxon>Streptosporangiaceae</taxon>
        <taxon>Streptosporangium</taxon>
    </lineage>
</organism>
<feature type="domain" description="Methyltransferase" evidence="3">
    <location>
        <begin position="52"/>
        <end position="149"/>
    </location>
</feature>
<evidence type="ECO:0000259" key="3">
    <source>
        <dbReference type="Pfam" id="PF13649"/>
    </source>
</evidence>
<dbReference type="EMBL" id="JBHMBS010000039">
    <property type="protein sequence ID" value="MFB9681822.1"/>
    <property type="molecule type" value="Genomic_DNA"/>
</dbReference>
<evidence type="ECO:0000313" key="5">
    <source>
        <dbReference type="Proteomes" id="UP001589610"/>
    </source>
</evidence>
<keyword evidence="1 4" id="KW-0489">Methyltransferase</keyword>
<name>A0ABV5TRT1_9ACTN</name>
<proteinExistence type="predicted"/>
<dbReference type="SUPFAM" id="SSF53335">
    <property type="entry name" value="S-adenosyl-L-methionine-dependent methyltransferases"/>
    <property type="match status" value="1"/>
</dbReference>